<dbReference type="PANTHER" id="PTHR12154:SF4">
    <property type="entry name" value="UDP-N-ACETYLGLUCOSAMINE TRANSFERASE SUBUNIT ALG14 HOMOLOG"/>
    <property type="match status" value="1"/>
</dbReference>
<evidence type="ECO:0000256" key="3">
    <source>
        <dbReference type="ARBA" id="ARBA00017467"/>
    </source>
</evidence>
<keyword evidence="6" id="KW-1133">Transmembrane helix</keyword>
<evidence type="ECO:0000313" key="9">
    <source>
        <dbReference type="Proteomes" id="UP001057455"/>
    </source>
</evidence>
<keyword evidence="4" id="KW-0812">Transmembrane</keyword>
<dbReference type="EMBL" id="BLIY01000007">
    <property type="protein sequence ID" value="GFE53618.1"/>
    <property type="molecule type" value="Genomic_DNA"/>
</dbReference>
<evidence type="ECO:0000256" key="4">
    <source>
        <dbReference type="ARBA" id="ARBA00022692"/>
    </source>
</evidence>
<dbReference type="GO" id="GO:0005789">
    <property type="term" value="C:endoplasmic reticulum membrane"/>
    <property type="evidence" value="ECO:0007669"/>
    <property type="project" value="UniProtKB-SubCell"/>
</dbReference>
<evidence type="ECO:0000256" key="5">
    <source>
        <dbReference type="ARBA" id="ARBA00022824"/>
    </source>
</evidence>
<dbReference type="AlphaFoldDB" id="A0A9W5T9B3"/>
<comment type="caution">
    <text evidence="8">The sequence shown here is derived from an EMBL/GenBank/DDBJ whole genome shotgun (WGS) entry which is preliminary data.</text>
</comment>
<dbReference type="Gene3D" id="3.40.50.2000">
    <property type="entry name" value="Glycogen Phosphorylase B"/>
    <property type="match status" value="1"/>
</dbReference>
<dbReference type="OrthoDB" id="5978656at2759"/>
<name>A0A9W5T9B3_BABOV</name>
<comment type="similarity">
    <text evidence="2">Belongs to the ALG14 family.</text>
</comment>
<reference evidence="8" key="1">
    <citation type="submission" date="2019-12" db="EMBL/GenBank/DDBJ databases">
        <title>Genome sequence of Babesia ovis.</title>
        <authorList>
            <person name="Yamagishi J."/>
            <person name="Sevinc F."/>
            <person name="Xuan X."/>
        </authorList>
    </citation>
    <scope>NUCLEOTIDE SEQUENCE</scope>
    <source>
        <strain evidence="8">Selcuk</strain>
    </source>
</reference>
<dbReference type="GO" id="GO:0004577">
    <property type="term" value="F:N-acetylglucosaminyldiphosphodolichol N-acetylglucosaminyltransferase activity"/>
    <property type="evidence" value="ECO:0007669"/>
    <property type="project" value="TreeGrafter"/>
</dbReference>
<organism evidence="8 9">
    <name type="scientific">Babesia ovis</name>
    <dbReference type="NCBI Taxonomy" id="5869"/>
    <lineage>
        <taxon>Eukaryota</taxon>
        <taxon>Sar</taxon>
        <taxon>Alveolata</taxon>
        <taxon>Apicomplexa</taxon>
        <taxon>Aconoidasida</taxon>
        <taxon>Piroplasmida</taxon>
        <taxon>Babesiidae</taxon>
        <taxon>Babesia</taxon>
    </lineage>
</organism>
<comment type="subcellular location">
    <subcellularLocation>
        <location evidence="1">Endoplasmic reticulum membrane</location>
        <topology evidence="1">Single-pass membrane protein</topology>
    </subcellularLocation>
</comment>
<dbReference type="Pfam" id="PF08660">
    <property type="entry name" value="Alg14"/>
    <property type="match status" value="1"/>
</dbReference>
<keyword evidence="8" id="KW-0808">Transferase</keyword>
<evidence type="ECO:0000256" key="2">
    <source>
        <dbReference type="ARBA" id="ARBA00009731"/>
    </source>
</evidence>
<evidence type="ECO:0000256" key="7">
    <source>
        <dbReference type="ARBA" id="ARBA00023136"/>
    </source>
</evidence>
<evidence type="ECO:0000256" key="1">
    <source>
        <dbReference type="ARBA" id="ARBA00004389"/>
    </source>
</evidence>
<gene>
    <name evidence="8" type="ORF">BaOVIS_010220</name>
</gene>
<proteinExistence type="inferred from homology"/>
<dbReference type="GO" id="GO:0006488">
    <property type="term" value="P:dolichol-linked oligosaccharide biosynthetic process"/>
    <property type="evidence" value="ECO:0007669"/>
    <property type="project" value="InterPro"/>
</dbReference>
<dbReference type="Proteomes" id="UP001057455">
    <property type="component" value="Unassembled WGS sequence"/>
</dbReference>
<accession>A0A9W5T9B3</accession>
<keyword evidence="5" id="KW-0256">Endoplasmic reticulum</keyword>
<evidence type="ECO:0000313" key="8">
    <source>
        <dbReference type="EMBL" id="GFE53618.1"/>
    </source>
</evidence>
<sequence length="163" mass="18460">MREILNGLNKVKYELVFIQGSDKDVATDKLLDEVSHMDKEYSDATEAHKLPVPKSKREHCITAIIKVIYALLRSVWLLIQIEPDLVITNGPGIAVPLCYAAAGMNAILATNIKLIYIESICRVEDLSFTGKLVHPVVHTLVVMWPQVARKWPRTKYFGTLERF</sequence>
<dbReference type="PANTHER" id="PTHR12154">
    <property type="entry name" value="GLYCOSYL TRANSFERASE-RELATED"/>
    <property type="match status" value="1"/>
</dbReference>
<protein>
    <recommendedName>
        <fullName evidence="3">UDP-N-acetylglucosamine transferase subunit ALG14</fullName>
    </recommendedName>
</protein>
<evidence type="ECO:0000256" key="6">
    <source>
        <dbReference type="ARBA" id="ARBA00022989"/>
    </source>
</evidence>
<dbReference type="InterPro" id="IPR013969">
    <property type="entry name" value="Oligosacch_biosynth_Alg14"/>
</dbReference>
<keyword evidence="9" id="KW-1185">Reference proteome</keyword>
<keyword evidence="7" id="KW-0472">Membrane</keyword>